<dbReference type="EMBL" id="CAWUOM010000019">
    <property type="protein sequence ID" value="CAK7265732.1"/>
    <property type="molecule type" value="Genomic_DNA"/>
</dbReference>
<dbReference type="Pfam" id="PF04641">
    <property type="entry name" value="Rtf2"/>
    <property type="match status" value="1"/>
</dbReference>
<proteinExistence type="predicted"/>
<feature type="region of interest" description="Disordered" evidence="1">
    <location>
        <begin position="85"/>
        <end position="105"/>
    </location>
</feature>
<name>A0ABP0DC69_9PEZI</name>
<feature type="region of interest" description="Disordered" evidence="1">
    <location>
        <begin position="205"/>
        <end position="280"/>
    </location>
</feature>
<evidence type="ECO:0000256" key="1">
    <source>
        <dbReference type="SAM" id="MobiDB-lite"/>
    </source>
</evidence>
<feature type="compositionally biased region" description="Basic and acidic residues" evidence="1">
    <location>
        <begin position="231"/>
        <end position="247"/>
    </location>
</feature>
<reference evidence="2 3" key="1">
    <citation type="submission" date="2024-01" db="EMBL/GenBank/DDBJ databases">
        <authorList>
            <person name="Allen C."/>
            <person name="Tagirdzhanova G."/>
        </authorList>
    </citation>
    <scope>NUCLEOTIDE SEQUENCE [LARGE SCALE GENOMIC DNA]</scope>
    <source>
        <strain evidence="2 3">CBS 573.63</strain>
    </source>
</reference>
<gene>
    <name evidence="2" type="primary">rtf2</name>
    <name evidence="2" type="ORF">SEPCBS57363_001735</name>
</gene>
<feature type="compositionally biased region" description="Basic and acidic residues" evidence="1">
    <location>
        <begin position="214"/>
        <end position="223"/>
    </location>
</feature>
<dbReference type="PANTHER" id="PTHR12775:SF0">
    <property type="entry name" value="REPLICATION TERMINATION FACTOR 2"/>
    <property type="match status" value="1"/>
</dbReference>
<organism evidence="2 3">
    <name type="scientific">Sporothrix epigloea</name>
    <dbReference type="NCBI Taxonomy" id="1892477"/>
    <lineage>
        <taxon>Eukaryota</taxon>
        <taxon>Fungi</taxon>
        <taxon>Dikarya</taxon>
        <taxon>Ascomycota</taxon>
        <taxon>Pezizomycotina</taxon>
        <taxon>Sordariomycetes</taxon>
        <taxon>Sordariomycetidae</taxon>
        <taxon>Ophiostomatales</taxon>
        <taxon>Ophiostomataceae</taxon>
        <taxon>Sporothrix</taxon>
    </lineage>
</organism>
<feature type="region of interest" description="Disordered" evidence="1">
    <location>
        <begin position="1"/>
        <end position="28"/>
    </location>
</feature>
<evidence type="ECO:0000313" key="3">
    <source>
        <dbReference type="Proteomes" id="UP001642501"/>
    </source>
</evidence>
<keyword evidence="3" id="KW-1185">Reference proteome</keyword>
<protein>
    <submittedName>
        <fullName evidence="2">Replication termination factor 2</fullName>
    </submittedName>
</protein>
<accession>A0ABP0DC69</accession>
<dbReference type="PANTHER" id="PTHR12775">
    <property type="entry name" value="PROTEIN C20ORF43 HOMOLOG"/>
    <property type="match status" value="1"/>
</dbReference>
<dbReference type="Proteomes" id="UP001642501">
    <property type="component" value="Unassembled WGS sequence"/>
</dbReference>
<sequence>MGNDGGSIPTRRELVKNAARPKTVSEVKATKQEAQAHAWKYDPINGKEIDIHDLVSDWRGRIYNYETVLNYLMDEREMEAAKQYRESADDLSSPESDKVGQNMPFGETGIRSVRDVVRLKGHTYTPCGSDLLRWQCPMTMRDIGLGAESIYLVPCGHVFSELAVDKFPEKRCVECSAGFETSDIIPILSTDKDQEDKLRQRIERLRAKGLTHSLKKDKNSTEKKSKKSKRKAEAEADADGEKGEGKSKVGMAVAVGKTNPPAKKRREASNGRAAEANDIFSRINDPMTAALTAKVLAEQEKLQQKRRQTATK</sequence>
<comment type="caution">
    <text evidence="2">The sequence shown here is derived from an EMBL/GenBank/DDBJ whole genome shotgun (WGS) entry which is preliminary data.</text>
</comment>
<dbReference type="InterPro" id="IPR006735">
    <property type="entry name" value="Rtf2"/>
</dbReference>
<evidence type="ECO:0000313" key="2">
    <source>
        <dbReference type="EMBL" id="CAK7265732.1"/>
    </source>
</evidence>